<dbReference type="GO" id="GO:0004674">
    <property type="term" value="F:protein serine/threonine kinase activity"/>
    <property type="evidence" value="ECO:0007669"/>
    <property type="project" value="UniProtKB-KW"/>
</dbReference>
<proteinExistence type="inferred from homology"/>
<dbReference type="GO" id="GO:0005524">
    <property type="term" value="F:ATP binding"/>
    <property type="evidence" value="ECO:0007669"/>
    <property type="project" value="UniProtKB-UniRule"/>
</dbReference>
<evidence type="ECO:0000259" key="17">
    <source>
        <dbReference type="PROSITE" id="PS50011"/>
    </source>
</evidence>
<keyword evidence="3 16" id="KW-0723">Serine/threonine-protein kinase</keyword>
<dbReference type="GO" id="GO:0046872">
    <property type="term" value="F:metal ion binding"/>
    <property type="evidence" value="ECO:0007669"/>
    <property type="project" value="UniProtKB-KW"/>
</dbReference>
<keyword evidence="7" id="KW-0677">Repeat</keyword>
<accession>A0A1R3I0A1</accession>
<dbReference type="PROSITE" id="PS00107">
    <property type="entry name" value="PROTEIN_KINASE_ATP"/>
    <property type="match status" value="2"/>
</dbReference>
<comment type="catalytic activity">
    <reaction evidence="13">
        <text>L-threonyl-[protein] + ATP = O-phospho-L-threonyl-[protein] + ADP + H(+)</text>
        <dbReference type="Rhea" id="RHEA:46608"/>
        <dbReference type="Rhea" id="RHEA-COMP:11060"/>
        <dbReference type="Rhea" id="RHEA-COMP:11605"/>
        <dbReference type="ChEBI" id="CHEBI:15378"/>
        <dbReference type="ChEBI" id="CHEBI:30013"/>
        <dbReference type="ChEBI" id="CHEBI:30616"/>
        <dbReference type="ChEBI" id="CHEBI:61977"/>
        <dbReference type="ChEBI" id="CHEBI:456216"/>
        <dbReference type="EC" id="2.7.11.1"/>
    </reaction>
</comment>
<dbReference type="InterPro" id="IPR000719">
    <property type="entry name" value="Prot_kinase_dom"/>
</dbReference>
<sequence>MKRPPQKFNILEPGINTSYRILEHESDIDIRLYTFGRELGRGISGITYSCTEIKTGIEYACKSISKTNLKSMDEVENLRNEIRVMKYLSGVENIVKLKGVYEDASCVHIVMEMCSGGDLFDLIKEKGRFNETEAAELMKVIVGVVAICHTLGIMHRDLKPENFVLLNKDHGFYSLKAIDFGLSAFFKPGQVLTEKVGTAYYIAPEVINQNYGPEADIWSAGVILYILLSGLPPFWAETLQEQLCKILKGQISFESEPWPQISDSAKDLIRRMLCLKPSERLTARQVLRFHEGYNPPKDEHSISKFKNSENIENQQDHHVLGHKTPNIRDLYMFGPKLGQGLTGSTYVCTEIATGTKYACKSISKQRISNKEDAINDVRREVQIMKHLAGQKNIVKIKDAYEDPMHVHIVMELCSGGDLFDRIKTRSHSYSEREAAELIKIIVGVVEACHLLGVMHRDLKPENFMLVDKDDDFSLKAIDFGYSTFFEPGQEQVYQFTICMY</sequence>
<dbReference type="FunFam" id="3.30.200.20:FF:000042">
    <property type="entry name" value="Aurora kinase A"/>
    <property type="match status" value="1"/>
</dbReference>
<dbReference type="EC" id="2.7.11.1" evidence="2"/>
<organism evidence="18 19">
    <name type="scientific">Corchorus olitorius</name>
    <dbReference type="NCBI Taxonomy" id="93759"/>
    <lineage>
        <taxon>Eukaryota</taxon>
        <taxon>Viridiplantae</taxon>
        <taxon>Streptophyta</taxon>
        <taxon>Embryophyta</taxon>
        <taxon>Tracheophyta</taxon>
        <taxon>Spermatophyta</taxon>
        <taxon>Magnoliopsida</taxon>
        <taxon>eudicotyledons</taxon>
        <taxon>Gunneridae</taxon>
        <taxon>Pentapetalae</taxon>
        <taxon>rosids</taxon>
        <taxon>malvids</taxon>
        <taxon>Malvales</taxon>
        <taxon>Malvaceae</taxon>
        <taxon>Grewioideae</taxon>
        <taxon>Apeibeae</taxon>
        <taxon>Corchorus</taxon>
    </lineage>
</organism>
<evidence type="ECO:0000256" key="2">
    <source>
        <dbReference type="ARBA" id="ARBA00012513"/>
    </source>
</evidence>
<evidence type="ECO:0000256" key="10">
    <source>
        <dbReference type="ARBA" id="ARBA00022837"/>
    </source>
</evidence>
<dbReference type="FunFam" id="3.30.200.20:FF:000004">
    <property type="entry name" value="Calcium-dependent protein kinase 1"/>
    <property type="match status" value="1"/>
</dbReference>
<feature type="binding site" evidence="15">
    <location>
        <position position="62"/>
    </location>
    <ligand>
        <name>ATP</name>
        <dbReference type="ChEBI" id="CHEBI:30616"/>
    </ligand>
</feature>
<reference evidence="19" key="1">
    <citation type="submission" date="2013-09" db="EMBL/GenBank/DDBJ databases">
        <title>Corchorus olitorius genome sequencing.</title>
        <authorList>
            <person name="Alam M."/>
            <person name="Haque M.S."/>
            <person name="Islam M.S."/>
            <person name="Emdad E.M."/>
            <person name="Islam M.M."/>
            <person name="Ahmed B."/>
            <person name="Halim A."/>
            <person name="Hossen Q.M.M."/>
            <person name="Hossain M.Z."/>
            <person name="Ahmed R."/>
            <person name="Khan M.M."/>
            <person name="Islam R."/>
            <person name="Rashid M.M."/>
            <person name="Khan S.A."/>
            <person name="Rahman M.S."/>
            <person name="Alam M."/>
            <person name="Yahiya A.S."/>
            <person name="Khan M.S."/>
            <person name="Azam M.S."/>
            <person name="Haque T."/>
            <person name="Lashkar M.Z.H."/>
            <person name="Akhand A.I."/>
            <person name="Morshed G."/>
            <person name="Roy S."/>
            <person name="Uddin K.S."/>
            <person name="Rabeya T."/>
            <person name="Hossain A.S."/>
            <person name="Chowdhury A."/>
            <person name="Snigdha A.R."/>
            <person name="Mortoza M.S."/>
            <person name="Matin S.A."/>
            <person name="Hoque S.M.E."/>
            <person name="Islam M.K."/>
            <person name="Roy D.K."/>
            <person name="Haider R."/>
            <person name="Moosa M.M."/>
            <person name="Elias S.M."/>
            <person name="Hasan A.M."/>
            <person name="Jahan S."/>
            <person name="Shafiuddin M."/>
            <person name="Mahmood N."/>
            <person name="Shommy N.S."/>
        </authorList>
    </citation>
    <scope>NUCLEOTIDE SEQUENCE [LARGE SCALE GENOMIC DNA]</scope>
    <source>
        <strain evidence="19">cv. O-4</strain>
    </source>
</reference>
<evidence type="ECO:0000313" key="19">
    <source>
        <dbReference type="Proteomes" id="UP000187203"/>
    </source>
</evidence>
<evidence type="ECO:0000256" key="7">
    <source>
        <dbReference type="ARBA" id="ARBA00022737"/>
    </source>
</evidence>
<keyword evidence="11 15" id="KW-0067">ATP-binding</keyword>
<dbReference type="PANTHER" id="PTHR24349">
    <property type="entry name" value="SERINE/THREONINE-PROTEIN KINASE"/>
    <property type="match status" value="1"/>
</dbReference>
<evidence type="ECO:0000256" key="6">
    <source>
        <dbReference type="ARBA" id="ARBA00022723"/>
    </source>
</evidence>
<feature type="domain" description="Protein kinase" evidence="17">
    <location>
        <begin position="331"/>
        <end position="500"/>
    </location>
</feature>
<evidence type="ECO:0000256" key="13">
    <source>
        <dbReference type="ARBA" id="ARBA00047899"/>
    </source>
</evidence>
<dbReference type="SMART" id="SM00220">
    <property type="entry name" value="S_TKc"/>
    <property type="match status" value="2"/>
</dbReference>
<comment type="catalytic activity">
    <reaction evidence="14">
        <text>L-seryl-[protein] + ATP = O-phospho-L-seryl-[protein] + ADP + H(+)</text>
        <dbReference type="Rhea" id="RHEA:17989"/>
        <dbReference type="Rhea" id="RHEA-COMP:9863"/>
        <dbReference type="Rhea" id="RHEA-COMP:11604"/>
        <dbReference type="ChEBI" id="CHEBI:15378"/>
        <dbReference type="ChEBI" id="CHEBI:29999"/>
        <dbReference type="ChEBI" id="CHEBI:30616"/>
        <dbReference type="ChEBI" id="CHEBI:83421"/>
        <dbReference type="ChEBI" id="CHEBI:456216"/>
        <dbReference type="EC" id="2.7.11.1"/>
    </reaction>
</comment>
<evidence type="ECO:0000256" key="4">
    <source>
        <dbReference type="ARBA" id="ARBA00022553"/>
    </source>
</evidence>
<evidence type="ECO:0000256" key="15">
    <source>
        <dbReference type="PROSITE-ProRule" id="PRU10141"/>
    </source>
</evidence>
<dbReference type="InterPro" id="IPR008271">
    <property type="entry name" value="Ser/Thr_kinase_AS"/>
</dbReference>
<evidence type="ECO:0000313" key="18">
    <source>
        <dbReference type="EMBL" id="OMO76013.1"/>
    </source>
</evidence>
<dbReference type="InterPro" id="IPR017441">
    <property type="entry name" value="Protein_kinase_ATP_BS"/>
</dbReference>
<evidence type="ECO:0000256" key="5">
    <source>
        <dbReference type="ARBA" id="ARBA00022679"/>
    </source>
</evidence>
<dbReference type="Gene3D" id="3.30.200.20">
    <property type="entry name" value="Phosphorylase Kinase, domain 1"/>
    <property type="match status" value="2"/>
</dbReference>
<comment type="caution">
    <text evidence="18">The sequence shown here is derived from an EMBL/GenBank/DDBJ whole genome shotgun (WGS) entry which is preliminary data.</text>
</comment>
<feature type="binding site" evidence="15">
    <location>
        <position position="360"/>
    </location>
    <ligand>
        <name>ATP</name>
        <dbReference type="ChEBI" id="CHEBI:30616"/>
    </ligand>
</feature>
<evidence type="ECO:0000256" key="9">
    <source>
        <dbReference type="ARBA" id="ARBA00022777"/>
    </source>
</evidence>
<keyword evidence="9" id="KW-0418">Kinase</keyword>
<dbReference type="SUPFAM" id="SSF56112">
    <property type="entry name" value="Protein kinase-like (PK-like)"/>
    <property type="match status" value="2"/>
</dbReference>
<evidence type="ECO:0000256" key="1">
    <source>
        <dbReference type="ARBA" id="ARBA00005354"/>
    </source>
</evidence>
<dbReference type="Proteomes" id="UP000187203">
    <property type="component" value="Unassembled WGS sequence"/>
</dbReference>
<dbReference type="Gene3D" id="1.10.510.10">
    <property type="entry name" value="Transferase(Phosphotransferase) domain 1"/>
    <property type="match status" value="2"/>
</dbReference>
<dbReference type="PROSITE" id="PS50011">
    <property type="entry name" value="PROTEIN_KINASE_DOM"/>
    <property type="match status" value="2"/>
</dbReference>
<name>A0A1R3I0A1_9ROSI</name>
<evidence type="ECO:0000256" key="11">
    <source>
        <dbReference type="ARBA" id="ARBA00022840"/>
    </source>
</evidence>
<keyword evidence="4" id="KW-0597">Phosphoprotein</keyword>
<dbReference type="InterPro" id="IPR011009">
    <property type="entry name" value="Kinase-like_dom_sf"/>
</dbReference>
<comment type="similarity">
    <text evidence="1">Belongs to the protein kinase superfamily. CAMK Ser/Thr protein kinase family. CaMK subfamily.</text>
</comment>
<dbReference type="FunFam" id="1.10.510.10:FF:000178">
    <property type="entry name" value="Calcium-dependent protein kinase 5"/>
    <property type="match status" value="1"/>
</dbReference>
<dbReference type="EMBL" id="AWUE01019121">
    <property type="protein sequence ID" value="OMO76013.1"/>
    <property type="molecule type" value="Genomic_DNA"/>
</dbReference>
<keyword evidence="19" id="KW-1185">Reference proteome</keyword>
<dbReference type="STRING" id="93759.A0A1R3I0A1"/>
<dbReference type="PROSITE" id="PS00108">
    <property type="entry name" value="PROTEIN_KINASE_ST"/>
    <property type="match status" value="2"/>
</dbReference>
<dbReference type="Pfam" id="PF00069">
    <property type="entry name" value="Pkinase"/>
    <property type="match status" value="2"/>
</dbReference>
<protein>
    <recommendedName>
        <fullName evidence="2">non-specific serine/threonine protein kinase</fullName>
        <ecNumber evidence="2">2.7.11.1</ecNumber>
    </recommendedName>
</protein>
<keyword evidence="10" id="KW-0106">Calcium</keyword>
<evidence type="ECO:0000256" key="8">
    <source>
        <dbReference type="ARBA" id="ARBA00022741"/>
    </source>
</evidence>
<keyword evidence="5" id="KW-0808">Transferase</keyword>
<dbReference type="OrthoDB" id="40902at2759"/>
<gene>
    <name evidence="18" type="ORF">COLO4_25721</name>
</gene>
<evidence type="ECO:0000256" key="16">
    <source>
        <dbReference type="RuleBase" id="RU000304"/>
    </source>
</evidence>
<evidence type="ECO:0000256" key="3">
    <source>
        <dbReference type="ARBA" id="ARBA00022527"/>
    </source>
</evidence>
<evidence type="ECO:0000256" key="12">
    <source>
        <dbReference type="ARBA" id="ARBA00024334"/>
    </source>
</evidence>
<feature type="domain" description="Protein kinase" evidence="17">
    <location>
        <begin position="33"/>
        <end position="293"/>
    </location>
</feature>
<evidence type="ECO:0000256" key="14">
    <source>
        <dbReference type="ARBA" id="ARBA00048679"/>
    </source>
</evidence>
<comment type="similarity">
    <text evidence="12">Belongs to the protein kinase superfamily. Ser/Thr protein kinase family. CDPK subfamily.</text>
</comment>
<dbReference type="CDD" id="cd05117">
    <property type="entry name" value="STKc_CAMK"/>
    <property type="match status" value="1"/>
</dbReference>
<keyword evidence="8 15" id="KW-0547">Nucleotide-binding</keyword>
<dbReference type="AlphaFoldDB" id="A0A1R3I0A1"/>
<keyword evidence="6" id="KW-0479">Metal-binding</keyword>
<dbReference type="InterPro" id="IPR050205">
    <property type="entry name" value="CDPK_Ser/Thr_kinases"/>
</dbReference>